<proteinExistence type="inferred from homology"/>
<dbReference type="InterPro" id="IPR051281">
    <property type="entry name" value="Dual-spec_lipid-protein_phosph"/>
</dbReference>
<evidence type="ECO:0000256" key="7">
    <source>
        <dbReference type="ARBA" id="ARBA00023098"/>
    </source>
</evidence>
<dbReference type="InterPro" id="IPR000387">
    <property type="entry name" value="Tyr_Pase_dom"/>
</dbReference>
<dbReference type="GO" id="GO:0004725">
    <property type="term" value="F:protein tyrosine phosphatase activity"/>
    <property type="evidence" value="ECO:0007669"/>
    <property type="project" value="TreeGrafter"/>
</dbReference>
<dbReference type="CDD" id="cd14509">
    <property type="entry name" value="PTP_PTEN"/>
    <property type="match status" value="1"/>
</dbReference>
<dbReference type="GO" id="GO:0043005">
    <property type="term" value="C:neuron projection"/>
    <property type="evidence" value="ECO:0007669"/>
    <property type="project" value="UniProtKB-SubCell"/>
</dbReference>
<dbReference type="Pfam" id="PF22784">
    <property type="entry name" value="PTP-SAK"/>
    <property type="match status" value="1"/>
</dbReference>
<comment type="subcellular location">
    <subcellularLocation>
        <location evidence="1">Cell projection</location>
        <location evidence="1">Neuron projection</location>
    </subcellularLocation>
    <subcellularLocation>
        <location evidence="2">Cytoplasm</location>
    </subcellularLocation>
</comment>
<dbReference type="PANTHER" id="PTHR12305:SF81">
    <property type="entry name" value="PHOSPHATIDYLINOSITOL 3,4,5-TRISPHOSPHATE 3-PHOSPHATASE AND DUAL-SPECIFICITY PROTEIN PHOSPHATASE PTEN"/>
    <property type="match status" value="1"/>
</dbReference>
<dbReference type="GO" id="GO:0046856">
    <property type="term" value="P:phosphatidylinositol dephosphorylation"/>
    <property type="evidence" value="ECO:0007669"/>
    <property type="project" value="TreeGrafter"/>
</dbReference>
<keyword evidence="8" id="KW-0966">Cell projection</keyword>
<keyword evidence="4" id="KW-0963">Cytoplasm</keyword>
<dbReference type="InterPro" id="IPR029023">
    <property type="entry name" value="Tensin_phosphatase"/>
</dbReference>
<dbReference type="Gene3D" id="2.60.40.1110">
    <property type="match status" value="1"/>
</dbReference>
<feature type="compositionally biased region" description="Polar residues" evidence="9">
    <location>
        <begin position="1192"/>
        <end position="1202"/>
    </location>
</feature>
<evidence type="ECO:0000256" key="1">
    <source>
        <dbReference type="ARBA" id="ARBA00004487"/>
    </source>
</evidence>
<dbReference type="PROSITE" id="PS00383">
    <property type="entry name" value="TYR_PHOSPHATASE_1"/>
    <property type="match status" value="1"/>
</dbReference>
<reference evidence="14" key="1">
    <citation type="submission" date="2016-11" db="UniProtKB">
        <authorList>
            <consortium name="WormBaseParasite"/>
        </authorList>
    </citation>
    <scope>IDENTIFICATION</scope>
</reference>
<evidence type="ECO:0000313" key="14">
    <source>
        <dbReference type="WBParaSite" id="MhA1_Contig1095.frz3.gene5"/>
    </source>
</evidence>
<keyword evidence="10" id="KW-0812">Transmembrane</keyword>
<evidence type="ECO:0000256" key="8">
    <source>
        <dbReference type="ARBA" id="ARBA00023273"/>
    </source>
</evidence>
<keyword evidence="13" id="KW-1185">Reference proteome</keyword>
<keyword evidence="10" id="KW-0472">Membrane</keyword>
<feature type="compositionally biased region" description="Low complexity" evidence="9">
    <location>
        <begin position="8"/>
        <end position="18"/>
    </location>
</feature>
<feature type="compositionally biased region" description="Basic and acidic residues" evidence="9">
    <location>
        <begin position="1134"/>
        <end position="1148"/>
    </location>
</feature>
<dbReference type="GO" id="GO:0005634">
    <property type="term" value="C:nucleus"/>
    <property type="evidence" value="ECO:0007669"/>
    <property type="project" value="TreeGrafter"/>
</dbReference>
<accession>A0A1I8AZR6</accession>
<evidence type="ECO:0000259" key="12">
    <source>
        <dbReference type="PROSITE" id="PS51181"/>
    </source>
</evidence>
<dbReference type="GO" id="GO:0008285">
    <property type="term" value="P:negative regulation of cell population proliferation"/>
    <property type="evidence" value="ECO:0007669"/>
    <property type="project" value="TreeGrafter"/>
</dbReference>
<feature type="compositionally biased region" description="Low complexity" evidence="9">
    <location>
        <begin position="254"/>
        <end position="266"/>
    </location>
</feature>
<feature type="region of interest" description="Disordered" evidence="9">
    <location>
        <begin position="1"/>
        <end position="42"/>
    </location>
</feature>
<feature type="region of interest" description="Disordered" evidence="9">
    <location>
        <begin position="1134"/>
        <end position="1153"/>
    </location>
</feature>
<feature type="domain" description="Phosphatase tensin-type" evidence="12">
    <location>
        <begin position="353"/>
        <end position="524"/>
    </location>
</feature>
<dbReference type="Gene3D" id="3.90.190.10">
    <property type="entry name" value="Protein tyrosine phosphatase superfamily"/>
    <property type="match status" value="1"/>
</dbReference>
<feature type="region of interest" description="Disordered" evidence="9">
    <location>
        <begin position="701"/>
        <end position="759"/>
    </location>
</feature>
<dbReference type="PROSITE" id="PS51181">
    <property type="entry name" value="PPASE_TENSIN"/>
    <property type="match status" value="1"/>
</dbReference>
<keyword evidence="5" id="KW-0378">Hydrolase</keyword>
<evidence type="ECO:0000256" key="6">
    <source>
        <dbReference type="ARBA" id="ARBA00022912"/>
    </source>
</evidence>
<organism evidence="13 14">
    <name type="scientific">Meloidogyne hapla</name>
    <name type="common">Root-knot nematode worm</name>
    <dbReference type="NCBI Taxonomy" id="6305"/>
    <lineage>
        <taxon>Eukaryota</taxon>
        <taxon>Metazoa</taxon>
        <taxon>Ecdysozoa</taxon>
        <taxon>Nematoda</taxon>
        <taxon>Chromadorea</taxon>
        <taxon>Rhabditida</taxon>
        <taxon>Tylenchina</taxon>
        <taxon>Tylenchomorpha</taxon>
        <taxon>Tylenchoidea</taxon>
        <taxon>Meloidogynidae</taxon>
        <taxon>Meloidogyninae</taxon>
        <taxon>Meloidogyne</taxon>
    </lineage>
</organism>
<feature type="compositionally biased region" description="Low complexity" evidence="9">
    <location>
        <begin position="1212"/>
        <end position="1233"/>
    </location>
</feature>
<dbReference type="InterPro" id="IPR029021">
    <property type="entry name" value="Prot-tyrosine_phosphatase-like"/>
</dbReference>
<dbReference type="PROSITE" id="PS50056">
    <property type="entry name" value="TYR_PHOSPHATASE_2"/>
    <property type="match status" value="1"/>
</dbReference>
<keyword evidence="6" id="KW-0904">Protein phosphatase</keyword>
<dbReference type="SMART" id="SM01326">
    <property type="entry name" value="PTEN_C2"/>
    <property type="match status" value="1"/>
</dbReference>
<dbReference type="GO" id="GO:0005886">
    <property type="term" value="C:plasma membrane"/>
    <property type="evidence" value="ECO:0007669"/>
    <property type="project" value="TreeGrafter"/>
</dbReference>
<keyword evidence="10" id="KW-1133">Transmembrane helix</keyword>
<feature type="compositionally biased region" description="Low complexity" evidence="9">
    <location>
        <begin position="287"/>
        <end position="319"/>
    </location>
</feature>
<dbReference type="PANTHER" id="PTHR12305">
    <property type="entry name" value="PHOSPHATASE WITH HOMOLOGY TO TENSIN"/>
    <property type="match status" value="1"/>
</dbReference>
<dbReference type="GO" id="GO:0051896">
    <property type="term" value="P:regulation of phosphatidylinositol 3-kinase/protein kinase B signal transduction"/>
    <property type="evidence" value="ECO:0007669"/>
    <property type="project" value="TreeGrafter"/>
</dbReference>
<feature type="region of interest" description="Disordered" evidence="9">
    <location>
        <begin position="980"/>
        <end position="1012"/>
    </location>
</feature>
<feature type="transmembrane region" description="Helical" evidence="10">
    <location>
        <begin position="1344"/>
        <end position="1375"/>
    </location>
</feature>
<feature type="compositionally biased region" description="Polar residues" evidence="9">
    <location>
        <begin position="19"/>
        <end position="31"/>
    </location>
</feature>
<feature type="region of interest" description="Disordered" evidence="9">
    <location>
        <begin position="254"/>
        <end position="319"/>
    </location>
</feature>
<feature type="region of interest" description="Disordered" evidence="9">
    <location>
        <begin position="1178"/>
        <end position="1295"/>
    </location>
</feature>
<sequence>MHDHTPCSSASTTTTSSTQINTQKNLSPSSIQDKKPTDNINSLTNQSTPCVFSVDSISDIANENQLSNCCYGDGGSLQMEQMSCNSVPILQHFGSSSTTFSTSSSNITSGSYPIDQYSVASSSGVATLDSSADRFQPTHFVPSRTSNDDNTPTMSILTETCGTSKKELIQLSTGTTSTIHSTESATEAIIPSTTITAFSSLSLNAAETGRKFFGGNKPSGISAKILSRSAKDGEDSASSGAFLALQGQAHSTPSLLSSSFAGSESSRQQTKIASTTPCFNKNQGQQNNIVNTNTPSTVTNTPSDSTTLESSSSNSSHSILGSNQLPSVLNCAATSCSQIFCTPLRTIVSQNRRRYQMDGFNLDLTYITDRIIAMGYPAETKEALYRNSMTHIVKFLEHYHPGHYKVFNLRGQYVYDPANFHNRVISFEMTDHHPPRLELMAPFCREVHEYLEADPLNVVAVHCKAGKGRTGVMICAYLCYISFYRTPRQNMDYYSIIRTHNNKGVTIPSQRRYVYYFAHLRERKLNYIPLRCELVGVYLERPPKLSGTFSKGALKVRVACGDVDVFLGNDMWLNAEQYEEEEELYKRFPLASVDEEQFEQQQSDVDKTCISRRCYGWTVPSNKRVFLEGDIRIDIFQKSRLKLFNVKQERKKVGHIWFNTMFTCPGFCGGQYVHGDEAYPYPDSMIVRRCFKRIDHQKSISSKNSEADTSTSSGSKKQSIADDSSISAQHFSPTLSNDEKFLSGDEKKEERQKSRSMRFVGRIANEGGISGTAKKRWQSQDGCNASFEFLHQTAPRKQCRSSLDTIQNDYEEEIIVEKPPGLDVHCPAESLRGIYPNEKLAPRYGIEEIIREAFHKNLVKDLYNTRRMSQPRDGPLVPKATIDRPNANGPFCLLRKSDEHVGVFGVQEIDRAYKNKDIDLSFKVFVVTRCIDESVASDVRLAEQFIRVTNQKQAQKDMEKLEKMQQKHRKLILAQQQHLNVNNKSGGENSDSCLATSSSDNEMPCSSSDSNEVLSRQQKQFNDDPRFNDPHFRKFFFRQRVTSQSRHPNVHQHCSLRTPDSKTCAKHGCIGSNLKHSVEEIDKEEFERFIPETDETFDDFDFFHPRQQTSSTIRGPSDSNTTVTSSCVVHNQIPEENKVSQEEPDRPQITHSDVPMIDLKSNEEVVSVGENLIECIPSTKHSPCSVTHGKESQSSAPNSLLSELTEPEVYHPSDCSLAPSTSSSCSSDTSDPTQQAAIFPSSVPSHVHESQQTDPPRRESQQTDPPRRESQQTDPPRRESQQTDPPRRESQQTDPPRRNICPLICCVPKCHPSKCACPSSVCCTKKPTTQDQKPPELVPTTSNWASMLGVSAAFIGIGVAVVTILVALFVIMWAYSFIQFDEMRGDFGKMAKTLEEMRRNASFNG</sequence>
<dbReference type="InterPro" id="IPR003595">
    <property type="entry name" value="Tyr_Pase_cat"/>
</dbReference>
<dbReference type="InterPro" id="IPR045101">
    <property type="entry name" value="PTP_PTEN"/>
</dbReference>
<dbReference type="Proteomes" id="UP000095281">
    <property type="component" value="Unplaced"/>
</dbReference>
<dbReference type="GO" id="GO:0043491">
    <property type="term" value="P:phosphatidylinositol 3-kinase/protein kinase B signal transduction"/>
    <property type="evidence" value="ECO:0007669"/>
    <property type="project" value="TreeGrafter"/>
</dbReference>
<protein>
    <submittedName>
        <fullName evidence="14">Phosphatase tensin-type domain-containing protein</fullName>
    </submittedName>
</protein>
<feature type="domain" description="Tyrosine specific protein phosphatases" evidence="11">
    <location>
        <begin position="441"/>
        <end position="512"/>
    </location>
</feature>
<evidence type="ECO:0000256" key="5">
    <source>
        <dbReference type="ARBA" id="ARBA00022801"/>
    </source>
</evidence>
<dbReference type="InterPro" id="IPR014020">
    <property type="entry name" value="Tensin_C2-dom"/>
</dbReference>
<evidence type="ECO:0000256" key="10">
    <source>
        <dbReference type="SAM" id="Phobius"/>
    </source>
</evidence>
<feature type="compositionally biased region" description="Polar residues" evidence="9">
    <location>
        <begin position="267"/>
        <end position="286"/>
    </location>
</feature>
<name>A0A1I8AZR6_MELHA</name>
<dbReference type="InterPro" id="IPR057023">
    <property type="entry name" value="PTP-SAK"/>
</dbReference>
<dbReference type="GO" id="GO:0005829">
    <property type="term" value="C:cytosol"/>
    <property type="evidence" value="ECO:0007669"/>
    <property type="project" value="TreeGrafter"/>
</dbReference>
<evidence type="ECO:0000256" key="9">
    <source>
        <dbReference type="SAM" id="MobiDB-lite"/>
    </source>
</evidence>
<dbReference type="GO" id="GO:0016314">
    <property type="term" value="F:phosphatidylinositol-3,4,5-trisphosphate 3-phosphatase activity"/>
    <property type="evidence" value="ECO:0007669"/>
    <property type="project" value="TreeGrafter"/>
</dbReference>
<evidence type="ECO:0000313" key="13">
    <source>
        <dbReference type="Proteomes" id="UP000095281"/>
    </source>
</evidence>
<dbReference type="InterPro" id="IPR016130">
    <property type="entry name" value="Tyr_Pase_AS"/>
</dbReference>
<evidence type="ECO:0000256" key="3">
    <source>
        <dbReference type="ARBA" id="ARBA00007881"/>
    </source>
</evidence>
<feature type="compositionally biased region" description="Basic and acidic residues" evidence="9">
    <location>
        <begin position="737"/>
        <end position="753"/>
    </location>
</feature>
<evidence type="ECO:0000256" key="2">
    <source>
        <dbReference type="ARBA" id="ARBA00004496"/>
    </source>
</evidence>
<dbReference type="SMART" id="SM00404">
    <property type="entry name" value="PTPc_motif"/>
    <property type="match status" value="1"/>
</dbReference>
<feature type="compositionally biased region" description="Polar residues" evidence="9">
    <location>
        <begin position="701"/>
        <end position="736"/>
    </location>
</feature>
<keyword evidence="7" id="KW-0443">Lipid metabolism</keyword>
<evidence type="ECO:0000256" key="4">
    <source>
        <dbReference type="ARBA" id="ARBA00022490"/>
    </source>
</evidence>
<feature type="compositionally biased region" description="Basic and acidic residues" evidence="9">
    <location>
        <begin position="1246"/>
        <end position="1295"/>
    </location>
</feature>
<dbReference type="GO" id="GO:0050793">
    <property type="term" value="P:regulation of developmental process"/>
    <property type="evidence" value="ECO:0007669"/>
    <property type="project" value="UniProtKB-ARBA"/>
</dbReference>
<dbReference type="GO" id="GO:0048870">
    <property type="term" value="P:cell motility"/>
    <property type="evidence" value="ECO:0007669"/>
    <property type="project" value="TreeGrafter"/>
</dbReference>
<evidence type="ECO:0000259" key="11">
    <source>
        <dbReference type="PROSITE" id="PS50056"/>
    </source>
</evidence>
<dbReference type="SUPFAM" id="SSF52799">
    <property type="entry name" value="(Phosphotyrosine protein) phosphatases II"/>
    <property type="match status" value="1"/>
</dbReference>
<comment type="similarity">
    <text evidence="3">Belongs to the PTEN phosphatase protein family.</text>
</comment>
<dbReference type="WBParaSite" id="MhA1_Contig1095.frz3.gene5">
    <property type="protein sequence ID" value="MhA1_Contig1095.frz3.gene5"/>
    <property type="gene ID" value="MhA1_Contig1095.frz3.gene5"/>
</dbReference>